<evidence type="ECO:0000313" key="2">
    <source>
        <dbReference type="Proteomes" id="UP001174677"/>
    </source>
</evidence>
<accession>A0ABQ9LRY3</accession>
<proteinExistence type="predicted"/>
<keyword evidence="2" id="KW-1185">Reference proteome</keyword>
<protein>
    <submittedName>
        <fullName evidence="1">Uncharacterized protein</fullName>
    </submittedName>
</protein>
<gene>
    <name evidence="1" type="ORF">P3X46_018189</name>
</gene>
<reference evidence="1 2" key="1">
    <citation type="journal article" date="2023" name="Plant Biotechnol. J.">
        <title>Chromosome-level wild Hevea brasiliensis genome provides new tools for genomic-assisted breeding and valuable loci to elevate rubber yield.</title>
        <authorList>
            <person name="Cheng H."/>
            <person name="Song X."/>
            <person name="Hu Y."/>
            <person name="Wu T."/>
            <person name="Yang Q."/>
            <person name="An Z."/>
            <person name="Feng S."/>
            <person name="Deng Z."/>
            <person name="Wu W."/>
            <person name="Zeng X."/>
            <person name="Tu M."/>
            <person name="Wang X."/>
            <person name="Huang H."/>
        </authorList>
    </citation>
    <scope>NUCLEOTIDE SEQUENCE [LARGE SCALE GENOMIC DNA]</scope>
    <source>
        <strain evidence="1">MT/VB/25A 57/8</strain>
    </source>
</reference>
<comment type="caution">
    <text evidence="1">The sequence shown here is derived from an EMBL/GenBank/DDBJ whole genome shotgun (WGS) entry which is preliminary data.</text>
</comment>
<name>A0ABQ9LRY3_HEVBR</name>
<sequence length="71" mass="8150">MYYSSHDSMLPSDESLELQQEWKDMKDEYEMPCRKIQDADKKGIPPYNLAGDLAVFSNVGRRNHSSVIKVG</sequence>
<organism evidence="1 2">
    <name type="scientific">Hevea brasiliensis</name>
    <name type="common">Para rubber tree</name>
    <name type="synonym">Siphonia brasiliensis</name>
    <dbReference type="NCBI Taxonomy" id="3981"/>
    <lineage>
        <taxon>Eukaryota</taxon>
        <taxon>Viridiplantae</taxon>
        <taxon>Streptophyta</taxon>
        <taxon>Embryophyta</taxon>
        <taxon>Tracheophyta</taxon>
        <taxon>Spermatophyta</taxon>
        <taxon>Magnoliopsida</taxon>
        <taxon>eudicotyledons</taxon>
        <taxon>Gunneridae</taxon>
        <taxon>Pentapetalae</taxon>
        <taxon>rosids</taxon>
        <taxon>fabids</taxon>
        <taxon>Malpighiales</taxon>
        <taxon>Euphorbiaceae</taxon>
        <taxon>Crotonoideae</taxon>
        <taxon>Micrandreae</taxon>
        <taxon>Hevea</taxon>
    </lineage>
</organism>
<evidence type="ECO:0000313" key="1">
    <source>
        <dbReference type="EMBL" id="KAJ9170053.1"/>
    </source>
</evidence>
<dbReference type="EMBL" id="JARPOI010000010">
    <property type="protein sequence ID" value="KAJ9170053.1"/>
    <property type="molecule type" value="Genomic_DNA"/>
</dbReference>
<dbReference type="Proteomes" id="UP001174677">
    <property type="component" value="Chromosome 10"/>
</dbReference>